<name>A0ABC8UND6_9AQUA</name>
<keyword evidence="1" id="KW-0406">Ion transport</keyword>
<feature type="transmembrane region" description="Helical" evidence="2">
    <location>
        <begin position="12"/>
        <end position="32"/>
    </location>
</feature>
<sequence>MVSLFCNRGAELLNVFTVCFYYALLQFHNVLYGDAKGCAKRLIAFVHPYVPGVMNPHAKVVQQWNKFFVISCLVAIFLDPVFFFLLSVRQVWIWFPITWLTNFTHLFAVSVW</sequence>
<dbReference type="GO" id="GO:0016020">
    <property type="term" value="C:membrane"/>
    <property type="evidence" value="ECO:0007669"/>
    <property type="project" value="UniProtKB-SubCell"/>
</dbReference>
<proteinExistence type="predicted"/>
<dbReference type="EMBL" id="CAUOFW020008390">
    <property type="protein sequence ID" value="CAK9182570.1"/>
    <property type="molecule type" value="Genomic_DNA"/>
</dbReference>
<keyword evidence="1" id="KW-0813">Transport</keyword>
<organism evidence="3 5">
    <name type="scientific">Ilex paraguariensis</name>
    <name type="common">yerba mate</name>
    <dbReference type="NCBI Taxonomy" id="185542"/>
    <lineage>
        <taxon>Eukaryota</taxon>
        <taxon>Viridiplantae</taxon>
        <taxon>Streptophyta</taxon>
        <taxon>Embryophyta</taxon>
        <taxon>Tracheophyta</taxon>
        <taxon>Spermatophyta</taxon>
        <taxon>Magnoliopsida</taxon>
        <taxon>eudicotyledons</taxon>
        <taxon>Gunneridae</taxon>
        <taxon>Pentapetalae</taxon>
        <taxon>asterids</taxon>
        <taxon>campanulids</taxon>
        <taxon>Aquifoliales</taxon>
        <taxon>Aquifoliaceae</taxon>
        <taxon>Ilex</taxon>
    </lineage>
</organism>
<dbReference type="PANTHER" id="PTHR45651">
    <property type="entry name" value="CYCLIC NUCLEOTIDE-GATED ION CHANNEL 15-RELATED-RELATED"/>
    <property type="match status" value="1"/>
</dbReference>
<evidence type="ECO:0000256" key="2">
    <source>
        <dbReference type="SAM" id="Phobius"/>
    </source>
</evidence>
<dbReference type="Proteomes" id="UP001642360">
    <property type="component" value="Unassembled WGS sequence"/>
</dbReference>
<comment type="caution">
    <text evidence="3">The sequence shown here is derived from an EMBL/GenBank/DDBJ whole genome shotgun (WGS) entry which is preliminary data.</text>
</comment>
<keyword evidence="1" id="KW-0407">Ion channel</keyword>
<evidence type="ECO:0000313" key="3">
    <source>
        <dbReference type="EMBL" id="CAK9182570.1"/>
    </source>
</evidence>
<keyword evidence="5" id="KW-1185">Reference proteome</keyword>
<gene>
    <name evidence="3" type="ORF">ILEXP_LOCUS52780</name>
    <name evidence="4" type="ORF">ILEXP_LOCUS53851</name>
</gene>
<protein>
    <submittedName>
        <fullName evidence="3">Uncharacterized protein</fullName>
    </submittedName>
</protein>
<dbReference type="AlphaFoldDB" id="A0ABC8UND6"/>
<feature type="transmembrane region" description="Helical" evidence="2">
    <location>
        <begin position="92"/>
        <end position="111"/>
    </location>
</feature>
<evidence type="ECO:0000313" key="4">
    <source>
        <dbReference type="EMBL" id="CAK9183573.1"/>
    </source>
</evidence>
<keyword evidence="2" id="KW-1133">Transmembrane helix</keyword>
<dbReference type="PANTHER" id="PTHR45651:SF11">
    <property type="entry name" value="CYCLIC NUCLEOTIDE-GATED ION CHANNEL 20, CHLOROPLASTIC-RELATED"/>
    <property type="match status" value="1"/>
</dbReference>
<dbReference type="EMBL" id="CAUOFW020008691">
    <property type="protein sequence ID" value="CAK9183573.1"/>
    <property type="molecule type" value="Genomic_DNA"/>
</dbReference>
<keyword evidence="2" id="KW-0472">Membrane</keyword>
<evidence type="ECO:0000313" key="5">
    <source>
        <dbReference type="Proteomes" id="UP001642360"/>
    </source>
</evidence>
<evidence type="ECO:0000256" key="1">
    <source>
        <dbReference type="ARBA" id="ARBA00023303"/>
    </source>
</evidence>
<reference evidence="3 5" key="1">
    <citation type="submission" date="2024-02" db="EMBL/GenBank/DDBJ databases">
        <authorList>
            <person name="Vignale AGUSTIN F."/>
            <person name="Sosa J E."/>
            <person name="Modenutti C."/>
        </authorList>
    </citation>
    <scope>NUCLEOTIDE SEQUENCE [LARGE SCALE GENOMIC DNA]</scope>
</reference>
<dbReference type="GO" id="GO:0034220">
    <property type="term" value="P:monoatomic ion transmembrane transport"/>
    <property type="evidence" value="ECO:0007669"/>
    <property type="project" value="UniProtKB-KW"/>
</dbReference>
<accession>A0ABC8UND6</accession>
<keyword evidence="2" id="KW-0812">Transmembrane</keyword>
<feature type="transmembrane region" description="Helical" evidence="2">
    <location>
        <begin position="67"/>
        <end position="86"/>
    </location>
</feature>